<dbReference type="EMBL" id="AUSU01001047">
    <property type="protein sequence ID" value="EPS71942.1"/>
    <property type="molecule type" value="Genomic_DNA"/>
</dbReference>
<keyword evidence="7 13" id="KW-0276">Fatty acid metabolism</keyword>
<dbReference type="OrthoDB" id="46988at2759"/>
<comment type="pathway">
    <text evidence="2 13">Lipid metabolism; fatty acid biosynthesis.</text>
</comment>
<evidence type="ECO:0000256" key="8">
    <source>
        <dbReference type="ARBA" id="ARBA00022989"/>
    </source>
</evidence>
<organism evidence="14 15">
    <name type="scientific">Genlisea aurea</name>
    <dbReference type="NCBI Taxonomy" id="192259"/>
    <lineage>
        <taxon>Eukaryota</taxon>
        <taxon>Viridiplantae</taxon>
        <taxon>Streptophyta</taxon>
        <taxon>Embryophyta</taxon>
        <taxon>Tracheophyta</taxon>
        <taxon>Spermatophyta</taxon>
        <taxon>Magnoliopsida</taxon>
        <taxon>eudicotyledons</taxon>
        <taxon>Gunneridae</taxon>
        <taxon>Pentapetalae</taxon>
        <taxon>asterids</taxon>
        <taxon>lamiids</taxon>
        <taxon>Lamiales</taxon>
        <taxon>Lentibulariaceae</taxon>
        <taxon>Genlisea</taxon>
    </lineage>
</organism>
<proteinExistence type="inferred from homology"/>
<dbReference type="UniPathway" id="UPA00094"/>
<sequence length="210" mass="24063">AELLQVRRFYLFCYNILQASGWAFSLLKILGSFLSSGSVNGAYSSAGELISFLQTLAFLEVLHGALGIVPSGFLLPLMQWGGRTHFLLAVLRRIHEIQDSASVFITFAAWSSSEVIRYSHYALNCIGNGNPPDWITFLRYNAFIVLYPIGVFPGEMWSMYRGLPFMKRKNLYGDRLPFAYCDFVKVLLLCYPFLWMKLYLHLFSQRRAKL</sequence>
<evidence type="ECO:0000313" key="14">
    <source>
        <dbReference type="EMBL" id="EPS71942.1"/>
    </source>
</evidence>
<dbReference type="EC" id="4.2.1.134" evidence="4 13"/>
<feature type="transmembrane region" description="Helical" evidence="13">
    <location>
        <begin position="177"/>
        <end position="200"/>
    </location>
</feature>
<dbReference type="InterPro" id="IPR007482">
    <property type="entry name" value="Tyr_Pase-like_PTPLA"/>
</dbReference>
<dbReference type="GO" id="GO:0030148">
    <property type="term" value="P:sphingolipid biosynthetic process"/>
    <property type="evidence" value="ECO:0007669"/>
    <property type="project" value="TreeGrafter"/>
</dbReference>
<dbReference type="AlphaFoldDB" id="S8EH01"/>
<dbReference type="GO" id="GO:0102158">
    <property type="term" value="F:very-long-chain (3R)-3-hydroxyacyl-CoA dehydratase activity"/>
    <property type="evidence" value="ECO:0007669"/>
    <property type="project" value="UniProtKB-EC"/>
</dbReference>
<evidence type="ECO:0000256" key="10">
    <source>
        <dbReference type="ARBA" id="ARBA00023136"/>
    </source>
</evidence>
<keyword evidence="12 13" id="KW-0456">Lyase</keyword>
<comment type="caution">
    <text evidence="14">The sequence shown here is derived from an EMBL/GenBank/DDBJ whole genome shotgun (WGS) entry which is preliminary data.</text>
</comment>
<accession>S8EH01</accession>
<evidence type="ECO:0000256" key="12">
    <source>
        <dbReference type="ARBA" id="ARBA00023239"/>
    </source>
</evidence>
<keyword evidence="15" id="KW-1185">Reference proteome</keyword>
<keyword evidence="8 13" id="KW-1133">Transmembrane helix</keyword>
<comment type="subcellular location">
    <subcellularLocation>
        <location evidence="13">Endoplasmic reticulum membrane</location>
        <topology evidence="13">Multi-pass membrane protein</topology>
    </subcellularLocation>
    <subcellularLocation>
        <location evidence="1">Membrane</location>
        <topology evidence="1">Multi-pass membrane protein</topology>
    </subcellularLocation>
</comment>
<dbReference type="PANTHER" id="PTHR11035:SF35">
    <property type="entry name" value="VERY-LONG-CHAIN (3R)-3-HYDROXYACYL-COA DEHYDRATASE"/>
    <property type="match status" value="1"/>
</dbReference>
<keyword evidence="13" id="KW-0256">Endoplasmic reticulum</keyword>
<feature type="non-terminal residue" evidence="14">
    <location>
        <position position="210"/>
    </location>
</feature>
<comment type="catalytic activity">
    <reaction evidence="13">
        <text>a very-long-chain (3R)-3-hydroxyacyl-CoA = a very-long-chain (2E)-enoyl-CoA + H2O</text>
        <dbReference type="Rhea" id="RHEA:45812"/>
        <dbReference type="ChEBI" id="CHEBI:15377"/>
        <dbReference type="ChEBI" id="CHEBI:83728"/>
        <dbReference type="ChEBI" id="CHEBI:85440"/>
        <dbReference type="EC" id="4.2.1.134"/>
    </reaction>
</comment>
<evidence type="ECO:0000256" key="11">
    <source>
        <dbReference type="ARBA" id="ARBA00023160"/>
    </source>
</evidence>
<evidence type="ECO:0000256" key="6">
    <source>
        <dbReference type="ARBA" id="ARBA00022692"/>
    </source>
</evidence>
<dbReference type="Proteomes" id="UP000015453">
    <property type="component" value="Unassembled WGS sequence"/>
</dbReference>
<comment type="caution">
    <text evidence="13">Lacks conserved residue(s) required for the propagation of feature annotation.</text>
</comment>
<comment type="similarity">
    <text evidence="3 13">Belongs to the very long-chain fatty acids dehydratase HACD family.</text>
</comment>
<dbReference type="Pfam" id="PF04387">
    <property type="entry name" value="PTPLA"/>
    <property type="match status" value="1"/>
</dbReference>
<dbReference type="PANTHER" id="PTHR11035">
    <property type="entry name" value="VERY-LONG-CHAIN (3R)-3-HYDROXYACYL-COA DEHYDRATASE"/>
    <property type="match status" value="1"/>
</dbReference>
<keyword evidence="11 13" id="KW-0275">Fatty acid biosynthesis</keyword>
<keyword evidence="6 13" id="KW-0812">Transmembrane</keyword>
<dbReference type="GO" id="GO:0042761">
    <property type="term" value="P:very long-chain fatty acid biosynthetic process"/>
    <property type="evidence" value="ECO:0007669"/>
    <property type="project" value="TreeGrafter"/>
</dbReference>
<evidence type="ECO:0000256" key="7">
    <source>
        <dbReference type="ARBA" id="ARBA00022832"/>
    </source>
</evidence>
<feature type="transmembrane region" description="Helical" evidence="13">
    <location>
        <begin position="12"/>
        <end position="31"/>
    </location>
</feature>
<comment type="function">
    <text evidence="13">Catalyzes the third of the four reactions of the long-chain fatty acids elongation cycle. This endoplasmic reticulum-bound enzymatic process, allows the addition of two carbons to the chain of long- and very long-chain fatty acids/VLCFAs per cycle. This enzyme catalyzes the dehydration of the 3-hydroxyacyl-CoA intermediate into trans-2,3-enoyl-CoA, within each cycle of fatty acid elongation. Thereby, it participates to the production of VLCFAs of different chain lengths that are involved in multiple biological processes as precursors of membrane lipids and lipid mediators.</text>
</comment>
<dbReference type="GO" id="GO:0030497">
    <property type="term" value="P:fatty acid elongation"/>
    <property type="evidence" value="ECO:0007669"/>
    <property type="project" value="TreeGrafter"/>
</dbReference>
<feature type="non-terminal residue" evidence="14">
    <location>
        <position position="1"/>
    </location>
</feature>
<evidence type="ECO:0000313" key="15">
    <source>
        <dbReference type="Proteomes" id="UP000015453"/>
    </source>
</evidence>
<protein>
    <recommendedName>
        <fullName evidence="4 13">Very-long-chain (3R)-3-hydroxyacyl-CoA dehydratase</fullName>
        <ecNumber evidence="4 13">4.2.1.134</ecNumber>
    </recommendedName>
</protein>
<keyword evidence="10 13" id="KW-0472">Membrane</keyword>
<evidence type="ECO:0000256" key="4">
    <source>
        <dbReference type="ARBA" id="ARBA00013122"/>
    </source>
</evidence>
<dbReference type="GO" id="GO:0005789">
    <property type="term" value="C:endoplasmic reticulum membrane"/>
    <property type="evidence" value="ECO:0007669"/>
    <property type="project" value="UniProtKB-SubCell"/>
</dbReference>
<keyword evidence="9 13" id="KW-0443">Lipid metabolism</keyword>
<evidence type="ECO:0000256" key="1">
    <source>
        <dbReference type="ARBA" id="ARBA00004141"/>
    </source>
</evidence>
<evidence type="ECO:0000256" key="3">
    <source>
        <dbReference type="ARBA" id="ARBA00007811"/>
    </source>
</evidence>
<feature type="transmembrane region" description="Helical" evidence="13">
    <location>
        <begin position="51"/>
        <end position="75"/>
    </location>
</feature>
<name>S8EH01_9LAMI</name>
<reference evidence="14 15" key="1">
    <citation type="journal article" date="2013" name="BMC Genomics">
        <title>The miniature genome of a carnivorous plant Genlisea aurea contains a low number of genes and short non-coding sequences.</title>
        <authorList>
            <person name="Leushkin E.V."/>
            <person name="Sutormin R.A."/>
            <person name="Nabieva E.R."/>
            <person name="Penin A.A."/>
            <person name="Kondrashov A.S."/>
            <person name="Logacheva M.D."/>
        </authorList>
    </citation>
    <scope>NUCLEOTIDE SEQUENCE [LARGE SCALE GENOMIC DNA]</scope>
</reference>
<feature type="transmembrane region" description="Helical" evidence="13">
    <location>
        <begin position="137"/>
        <end position="157"/>
    </location>
</feature>
<evidence type="ECO:0000256" key="9">
    <source>
        <dbReference type="ARBA" id="ARBA00023098"/>
    </source>
</evidence>
<keyword evidence="5 13" id="KW-0444">Lipid biosynthesis</keyword>
<evidence type="ECO:0000256" key="13">
    <source>
        <dbReference type="RuleBase" id="RU363109"/>
    </source>
</evidence>
<evidence type="ECO:0000256" key="2">
    <source>
        <dbReference type="ARBA" id="ARBA00005194"/>
    </source>
</evidence>
<evidence type="ECO:0000256" key="5">
    <source>
        <dbReference type="ARBA" id="ARBA00022516"/>
    </source>
</evidence>
<gene>
    <name evidence="14" type="ORF">M569_02817</name>
</gene>